<sequence length="235" mass="27245">MENPEEEISGVIHSLTQSTRKEQEKTLNEYFLPDAYFTHPFCRVPSFEPRRVRVPFSNIEWTIGSRVLILLVYQWYKIISPRILLKVDSTSFDRRTNSLYATVRQTFTIWIVPFSLWQANVRLVCLLELAHLPVDKDKQPLILEDGFTEKNRDNNTAVSWEKRYFICGQQDHYQTNDMLKFIAPFGASACLCLWQLFATLLCAIGVAFLWPVTSAYERGLLKPATNDRGGGHKSY</sequence>
<reference evidence="1" key="1">
    <citation type="submission" date="2022-10" db="EMBL/GenBank/DDBJ databases">
        <title>Genome Sequence of Xylaria curta.</title>
        <authorList>
            <person name="Buettner E."/>
        </authorList>
    </citation>
    <scope>NUCLEOTIDE SEQUENCE</scope>
    <source>
        <strain evidence="1">Babe10</strain>
    </source>
</reference>
<dbReference type="EMBL" id="JAPDGR010002312">
    <property type="protein sequence ID" value="KAJ2976493.1"/>
    <property type="molecule type" value="Genomic_DNA"/>
</dbReference>
<accession>A0ACC1NCH2</accession>
<comment type="caution">
    <text evidence="1">The sequence shown here is derived from an EMBL/GenBank/DDBJ whole genome shotgun (WGS) entry which is preliminary data.</text>
</comment>
<evidence type="ECO:0000313" key="2">
    <source>
        <dbReference type="Proteomes" id="UP001143856"/>
    </source>
</evidence>
<evidence type="ECO:0000313" key="1">
    <source>
        <dbReference type="EMBL" id="KAJ2976493.1"/>
    </source>
</evidence>
<keyword evidence="2" id="KW-1185">Reference proteome</keyword>
<dbReference type="Proteomes" id="UP001143856">
    <property type="component" value="Unassembled WGS sequence"/>
</dbReference>
<gene>
    <name evidence="1" type="ORF">NUW58_g8071</name>
</gene>
<organism evidence="1 2">
    <name type="scientific">Xylaria curta</name>
    <dbReference type="NCBI Taxonomy" id="42375"/>
    <lineage>
        <taxon>Eukaryota</taxon>
        <taxon>Fungi</taxon>
        <taxon>Dikarya</taxon>
        <taxon>Ascomycota</taxon>
        <taxon>Pezizomycotina</taxon>
        <taxon>Sordariomycetes</taxon>
        <taxon>Xylariomycetidae</taxon>
        <taxon>Xylariales</taxon>
        <taxon>Xylariaceae</taxon>
        <taxon>Xylaria</taxon>
    </lineage>
</organism>
<name>A0ACC1NCH2_9PEZI</name>
<protein>
    <submittedName>
        <fullName evidence="1">Uncharacterized protein</fullName>
    </submittedName>
</protein>
<proteinExistence type="predicted"/>